<evidence type="ECO:0008006" key="5">
    <source>
        <dbReference type="Google" id="ProtNLM"/>
    </source>
</evidence>
<evidence type="ECO:0000256" key="1">
    <source>
        <dbReference type="SAM" id="MobiDB-lite"/>
    </source>
</evidence>
<sequence length="275" mass="29930">MAQEYSNLEVDRHANAPEVFPYYAPQFYPDPDADTSKVAYASTNNYDYDYEQTRIQTVCGLRRRKFWIIVIASIIVVLAAVGGGIGGALASRFANSNNAAPSSTTPASIAQASTIPESSSTSTPAAAGPSKTISTTAIVGPTATILRDCPSSEDTIHSVTLGGATMYYRKACNKSLVNSNRGWNALQSVTKTLDECIDLCASYNNMNRTRIRSGTDRICDSVCWRNTFDKINDWEGGHCFGYSSNNSSGTFDFKQPMETRCDSAMLINQQEILGR</sequence>
<keyword evidence="2" id="KW-0472">Membrane</keyword>
<dbReference type="EMBL" id="MU006233">
    <property type="protein sequence ID" value="KAF2823011.1"/>
    <property type="molecule type" value="Genomic_DNA"/>
</dbReference>
<dbReference type="OrthoDB" id="5424430at2759"/>
<evidence type="ECO:0000313" key="3">
    <source>
        <dbReference type="EMBL" id="KAF2823011.1"/>
    </source>
</evidence>
<gene>
    <name evidence="3" type="ORF">CC86DRAFT_372758</name>
</gene>
<organism evidence="3 4">
    <name type="scientific">Ophiobolus disseminans</name>
    <dbReference type="NCBI Taxonomy" id="1469910"/>
    <lineage>
        <taxon>Eukaryota</taxon>
        <taxon>Fungi</taxon>
        <taxon>Dikarya</taxon>
        <taxon>Ascomycota</taxon>
        <taxon>Pezizomycotina</taxon>
        <taxon>Dothideomycetes</taxon>
        <taxon>Pleosporomycetidae</taxon>
        <taxon>Pleosporales</taxon>
        <taxon>Pleosporineae</taxon>
        <taxon>Phaeosphaeriaceae</taxon>
        <taxon>Ophiobolus</taxon>
    </lineage>
</organism>
<evidence type="ECO:0000256" key="2">
    <source>
        <dbReference type="SAM" id="Phobius"/>
    </source>
</evidence>
<proteinExistence type="predicted"/>
<keyword evidence="2" id="KW-0812">Transmembrane</keyword>
<dbReference type="AlphaFoldDB" id="A0A6A6ZPH7"/>
<reference evidence="3" key="1">
    <citation type="journal article" date="2020" name="Stud. Mycol.">
        <title>101 Dothideomycetes genomes: a test case for predicting lifestyles and emergence of pathogens.</title>
        <authorList>
            <person name="Haridas S."/>
            <person name="Albert R."/>
            <person name="Binder M."/>
            <person name="Bloem J."/>
            <person name="Labutti K."/>
            <person name="Salamov A."/>
            <person name="Andreopoulos B."/>
            <person name="Baker S."/>
            <person name="Barry K."/>
            <person name="Bills G."/>
            <person name="Bluhm B."/>
            <person name="Cannon C."/>
            <person name="Castanera R."/>
            <person name="Culley D."/>
            <person name="Daum C."/>
            <person name="Ezra D."/>
            <person name="Gonzalez J."/>
            <person name="Henrissat B."/>
            <person name="Kuo A."/>
            <person name="Liang C."/>
            <person name="Lipzen A."/>
            <person name="Lutzoni F."/>
            <person name="Magnuson J."/>
            <person name="Mondo S."/>
            <person name="Nolan M."/>
            <person name="Ohm R."/>
            <person name="Pangilinan J."/>
            <person name="Park H.-J."/>
            <person name="Ramirez L."/>
            <person name="Alfaro M."/>
            <person name="Sun H."/>
            <person name="Tritt A."/>
            <person name="Yoshinaga Y."/>
            <person name="Zwiers L.-H."/>
            <person name="Turgeon B."/>
            <person name="Goodwin S."/>
            <person name="Spatafora J."/>
            <person name="Crous P."/>
            <person name="Grigoriev I."/>
        </authorList>
    </citation>
    <scope>NUCLEOTIDE SEQUENCE</scope>
    <source>
        <strain evidence="3">CBS 113818</strain>
    </source>
</reference>
<dbReference type="Proteomes" id="UP000799424">
    <property type="component" value="Unassembled WGS sequence"/>
</dbReference>
<accession>A0A6A6ZPH7</accession>
<feature type="region of interest" description="Disordered" evidence="1">
    <location>
        <begin position="104"/>
        <end position="131"/>
    </location>
</feature>
<name>A0A6A6ZPH7_9PLEO</name>
<keyword evidence="4" id="KW-1185">Reference proteome</keyword>
<keyword evidence="2" id="KW-1133">Transmembrane helix</keyword>
<evidence type="ECO:0000313" key="4">
    <source>
        <dbReference type="Proteomes" id="UP000799424"/>
    </source>
</evidence>
<feature type="transmembrane region" description="Helical" evidence="2">
    <location>
        <begin position="66"/>
        <end position="90"/>
    </location>
</feature>
<protein>
    <recommendedName>
        <fullName evidence="5">Apple domain-containing protein</fullName>
    </recommendedName>
</protein>